<feature type="chain" id="PRO_5013141059" description="DDE-1 domain-containing protein" evidence="1">
    <location>
        <begin position="20"/>
        <end position="116"/>
    </location>
</feature>
<dbReference type="AlphaFoldDB" id="A0A1X7UKF7"/>
<proteinExistence type="predicted"/>
<evidence type="ECO:0000256" key="1">
    <source>
        <dbReference type="SAM" id="SignalP"/>
    </source>
</evidence>
<protein>
    <recommendedName>
        <fullName evidence="3">DDE-1 domain-containing protein</fullName>
    </recommendedName>
</protein>
<evidence type="ECO:0008006" key="3">
    <source>
        <dbReference type="Google" id="ProtNLM"/>
    </source>
</evidence>
<organism evidence="2">
    <name type="scientific">Amphimedon queenslandica</name>
    <name type="common">Sponge</name>
    <dbReference type="NCBI Taxonomy" id="400682"/>
    <lineage>
        <taxon>Eukaryota</taxon>
        <taxon>Metazoa</taxon>
        <taxon>Porifera</taxon>
        <taxon>Demospongiae</taxon>
        <taxon>Heteroscleromorpha</taxon>
        <taxon>Haplosclerida</taxon>
        <taxon>Niphatidae</taxon>
        <taxon>Amphimedon</taxon>
    </lineage>
</organism>
<sequence>MILYIQSIIILYLAEKCEALNLPPSQLVFVIIDKFQGRITESVLKLLIKNNILYVIVPPNCTDRLQPLDLSLSKAARLLRSQFQSWYANKVYEQLKQDKCDPIDLRLTVMKTLGAK</sequence>
<name>A0A1X7UKF7_AMPQE</name>
<reference evidence="2" key="1">
    <citation type="submission" date="2017-05" db="UniProtKB">
        <authorList>
            <consortium name="EnsemblMetazoa"/>
        </authorList>
    </citation>
    <scope>IDENTIFICATION</scope>
</reference>
<evidence type="ECO:0000313" key="2">
    <source>
        <dbReference type="EnsemblMetazoa" id="Aqu2.1.28146_001"/>
    </source>
</evidence>
<dbReference type="InParanoid" id="A0A1X7UKF7"/>
<dbReference type="EnsemblMetazoa" id="Aqu2.1.28146_001">
    <property type="protein sequence ID" value="Aqu2.1.28146_001"/>
    <property type="gene ID" value="Aqu2.1.28146"/>
</dbReference>
<feature type="signal peptide" evidence="1">
    <location>
        <begin position="1"/>
        <end position="19"/>
    </location>
</feature>
<accession>A0A1X7UKF7</accession>
<keyword evidence="1" id="KW-0732">Signal</keyword>